<organism evidence="1 2">
    <name type="scientific">Panagrolaimus sp. ES5</name>
    <dbReference type="NCBI Taxonomy" id="591445"/>
    <lineage>
        <taxon>Eukaryota</taxon>
        <taxon>Metazoa</taxon>
        <taxon>Ecdysozoa</taxon>
        <taxon>Nematoda</taxon>
        <taxon>Chromadorea</taxon>
        <taxon>Rhabditida</taxon>
        <taxon>Tylenchina</taxon>
        <taxon>Panagrolaimomorpha</taxon>
        <taxon>Panagrolaimoidea</taxon>
        <taxon>Panagrolaimidae</taxon>
        <taxon>Panagrolaimus</taxon>
    </lineage>
</organism>
<proteinExistence type="predicted"/>
<reference evidence="2" key="1">
    <citation type="submission" date="2022-11" db="UniProtKB">
        <authorList>
            <consortium name="WormBaseParasite"/>
        </authorList>
    </citation>
    <scope>IDENTIFICATION</scope>
</reference>
<sequence>MKDVPVSLAEREFIRYCEKATTRHDNRGHEDFRAFDVQQIEENNYIGIIGETKVAVSIQSLPFKPERGRQNRGDVVVQLTYMPCASRAHMDIQINRNRAKNEEALQTLFRSTGVVDTRFLLIEQYEAALQLIIRVQVINDAGGVLDAALPTAVVALANYKVPKHKYVDGVFKKISINAEWPDKLRIFTHAYVITFALFGETFIADPDERECLYADGFVRIGVTEKSMVFAIREDGDQVKMTKEKMMKLCDIALNRAKQMDSKLNLYFKDSRLL</sequence>
<protein>
    <submittedName>
        <fullName evidence="2">Uncharacterized protein</fullName>
    </submittedName>
</protein>
<evidence type="ECO:0000313" key="1">
    <source>
        <dbReference type="Proteomes" id="UP000887579"/>
    </source>
</evidence>
<evidence type="ECO:0000313" key="2">
    <source>
        <dbReference type="WBParaSite" id="ES5_v2.g8912.t1"/>
    </source>
</evidence>
<dbReference type="Proteomes" id="UP000887579">
    <property type="component" value="Unplaced"/>
</dbReference>
<dbReference type="WBParaSite" id="ES5_v2.g8912.t1">
    <property type="protein sequence ID" value="ES5_v2.g8912.t1"/>
    <property type="gene ID" value="ES5_v2.g8912"/>
</dbReference>
<accession>A0AC34GVL2</accession>
<name>A0AC34GVL2_9BILA</name>